<keyword evidence="1" id="KW-0472">Membrane</keyword>
<evidence type="ECO:0000256" key="2">
    <source>
        <dbReference type="SAM" id="SignalP"/>
    </source>
</evidence>
<feature type="chain" id="PRO_5036211169" evidence="2">
    <location>
        <begin position="28"/>
        <end position="138"/>
    </location>
</feature>
<organism evidence="3">
    <name type="scientific">Medioppia subpectinata</name>
    <dbReference type="NCBI Taxonomy" id="1979941"/>
    <lineage>
        <taxon>Eukaryota</taxon>
        <taxon>Metazoa</taxon>
        <taxon>Ecdysozoa</taxon>
        <taxon>Arthropoda</taxon>
        <taxon>Chelicerata</taxon>
        <taxon>Arachnida</taxon>
        <taxon>Acari</taxon>
        <taxon>Acariformes</taxon>
        <taxon>Sarcoptiformes</taxon>
        <taxon>Oribatida</taxon>
        <taxon>Brachypylina</taxon>
        <taxon>Oppioidea</taxon>
        <taxon>Oppiidae</taxon>
        <taxon>Medioppia</taxon>
    </lineage>
</organism>
<evidence type="ECO:0000313" key="4">
    <source>
        <dbReference type="Proteomes" id="UP000759131"/>
    </source>
</evidence>
<sequence>MSTTMAIMRACYPYLVLAFLLLPIISCDNTLNNNVRLNDENPNKISGNNPNDKSLNLELTMDSDLIDNTIISSLYQQQVCRRNMVNMVYELCRPYFRAVFNAFISIAATGDLLITALVVVIRMSCDRNTCLLIVVTTI</sequence>
<evidence type="ECO:0000313" key="3">
    <source>
        <dbReference type="EMBL" id="CAD7639560.1"/>
    </source>
</evidence>
<protein>
    <submittedName>
        <fullName evidence="3">Uncharacterized protein</fullName>
    </submittedName>
</protein>
<accession>A0A7R9LDE4</accession>
<keyword evidence="1" id="KW-1133">Transmembrane helix</keyword>
<dbReference type="EMBL" id="CAJPIZ010022248">
    <property type="protein sequence ID" value="CAG2117889.1"/>
    <property type="molecule type" value="Genomic_DNA"/>
</dbReference>
<reference evidence="3" key="1">
    <citation type="submission" date="2020-11" db="EMBL/GenBank/DDBJ databases">
        <authorList>
            <person name="Tran Van P."/>
        </authorList>
    </citation>
    <scope>NUCLEOTIDE SEQUENCE</scope>
</reference>
<name>A0A7R9LDE4_9ACAR</name>
<feature type="signal peptide" evidence="2">
    <location>
        <begin position="1"/>
        <end position="27"/>
    </location>
</feature>
<evidence type="ECO:0000256" key="1">
    <source>
        <dbReference type="SAM" id="Phobius"/>
    </source>
</evidence>
<keyword evidence="4" id="KW-1185">Reference proteome</keyword>
<keyword evidence="1" id="KW-0812">Transmembrane</keyword>
<dbReference type="OrthoDB" id="10464394at2759"/>
<feature type="transmembrane region" description="Helical" evidence="1">
    <location>
        <begin position="98"/>
        <end position="121"/>
    </location>
</feature>
<proteinExistence type="predicted"/>
<dbReference type="AlphaFoldDB" id="A0A7R9LDE4"/>
<dbReference type="EMBL" id="OC876823">
    <property type="protein sequence ID" value="CAD7639560.1"/>
    <property type="molecule type" value="Genomic_DNA"/>
</dbReference>
<keyword evidence="2" id="KW-0732">Signal</keyword>
<dbReference type="Proteomes" id="UP000759131">
    <property type="component" value="Unassembled WGS sequence"/>
</dbReference>
<gene>
    <name evidence="3" type="ORF">OSB1V03_LOCUS17842</name>
</gene>